<comment type="function">
    <text evidence="2">Exopeptidase that catalyzes the hydrolytic cleavage of multi-L-arginyl-poly-L-aspartic acid (cyanophycin; a water-insoluble reserve polymer) into aspartate-arginine dipeptides.</text>
</comment>
<sequence length="290" mass="31667">MKSKGTLIPIGGNENKGTRTNEKFHTEHIERGILSRVVAESGGVNSLIAVIPTASSIPAEVSQSYIDAFGKLGCRNVEVANLRKREDSEKMENIELVSKAHCVMFSGGNQSEIIKKIKDTSVHKILMDRYHNSSLVIAGTSAGAMCMSEEMITGGRHKEAFVKGAVGMTKGMGFLPNIVIDSHFIRRGRFGRLAEAVAKFPHLVGIGLAEDTGLVIKECNTVEIVGTGMVIIFDPSELEHNTEKYVKDGDLMSITNMKTHILAQGDMFNIEKHQVRILHVETPLEGHQSS</sequence>
<dbReference type="InterPro" id="IPR005320">
    <property type="entry name" value="Peptidase_S51"/>
</dbReference>
<keyword evidence="8" id="KW-0720">Serine protease</keyword>
<dbReference type="GO" id="GO:0006508">
    <property type="term" value="P:proteolysis"/>
    <property type="evidence" value="ECO:0007669"/>
    <property type="project" value="UniProtKB-KW"/>
</dbReference>
<keyword evidence="11" id="KW-1185">Reference proteome</keyword>
<dbReference type="PANTHER" id="PTHR36175:SF1">
    <property type="entry name" value="CYANOPHYCINASE"/>
    <property type="match status" value="1"/>
</dbReference>
<dbReference type="InterPro" id="IPR011811">
    <property type="entry name" value="Peptidase_S51_cyanophycinase"/>
</dbReference>
<proteinExistence type="inferred from homology"/>
<dbReference type="SUPFAM" id="SSF52317">
    <property type="entry name" value="Class I glutamine amidotransferase-like"/>
    <property type="match status" value="1"/>
</dbReference>
<dbReference type="EMBL" id="JAJSON010000023">
    <property type="protein sequence ID" value="MCG9972130.1"/>
    <property type="molecule type" value="Genomic_DNA"/>
</dbReference>
<dbReference type="GO" id="GO:0008241">
    <property type="term" value="F:peptidyl-dipeptidase activity"/>
    <property type="evidence" value="ECO:0007669"/>
    <property type="project" value="UniProtKB-EC"/>
</dbReference>
<dbReference type="Proteomes" id="UP001139344">
    <property type="component" value="Unassembled WGS sequence"/>
</dbReference>
<evidence type="ECO:0000256" key="2">
    <source>
        <dbReference type="ARBA" id="ARBA00002039"/>
    </source>
</evidence>
<evidence type="ECO:0000256" key="9">
    <source>
        <dbReference type="PIRSR" id="PIRSR032067-1"/>
    </source>
</evidence>
<dbReference type="PIRSF" id="PIRSF032067">
    <property type="entry name" value="Cyanophycinase"/>
    <property type="match status" value="1"/>
</dbReference>
<dbReference type="InterPro" id="IPR029062">
    <property type="entry name" value="Class_I_gatase-like"/>
</dbReference>
<accession>A0A9X1UXU7</accession>
<keyword evidence="7 10" id="KW-0378">Hydrolase</keyword>
<keyword evidence="10" id="KW-0121">Carboxypeptidase</keyword>
<comment type="caution">
    <text evidence="10">The sequence shown here is derived from an EMBL/GenBank/DDBJ whole genome shotgun (WGS) entry which is preliminary data.</text>
</comment>
<feature type="active site" description="Charge relay system" evidence="9">
    <location>
        <position position="183"/>
    </location>
</feature>
<organism evidence="10 11">
    <name type="scientific">Christiangramia crocea</name>
    <dbReference type="NCBI Taxonomy" id="2904124"/>
    <lineage>
        <taxon>Bacteria</taxon>
        <taxon>Pseudomonadati</taxon>
        <taxon>Bacteroidota</taxon>
        <taxon>Flavobacteriia</taxon>
        <taxon>Flavobacteriales</taxon>
        <taxon>Flavobacteriaceae</taxon>
        <taxon>Christiangramia</taxon>
    </lineage>
</organism>
<feature type="active site" description="Charge relay system" evidence="9">
    <location>
        <position position="141"/>
    </location>
</feature>
<dbReference type="NCBIfam" id="TIGR02069">
    <property type="entry name" value="cyanophycinase"/>
    <property type="match status" value="1"/>
</dbReference>
<dbReference type="GO" id="GO:0004180">
    <property type="term" value="F:carboxypeptidase activity"/>
    <property type="evidence" value="ECO:0007669"/>
    <property type="project" value="UniProtKB-KW"/>
</dbReference>
<evidence type="ECO:0000256" key="8">
    <source>
        <dbReference type="ARBA" id="ARBA00022825"/>
    </source>
</evidence>
<dbReference type="EC" id="3.4.15.6" evidence="4"/>
<dbReference type="Gene3D" id="3.40.50.880">
    <property type="match status" value="1"/>
</dbReference>
<evidence type="ECO:0000256" key="4">
    <source>
        <dbReference type="ARBA" id="ARBA00013115"/>
    </source>
</evidence>
<dbReference type="PANTHER" id="PTHR36175">
    <property type="entry name" value="CYANOPHYCINASE"/>
    <property type="match status" value="1"/>
</dbReference>
<dbReference type="AlphaFoldDB" id="A0A9X1UXU7"/>
<evidence type="ECO:0000313" key="11">
    <source>
        <dbReference type="Proteomes" id="UP001139344"/>
    </source>
</evidence>
<evidence type="ECO:0000256" key="3">
    <source>
        <dbReference type="ARBA" id="ARBA00006534"/>
    </source>
</evidence>
<evidence type="ECO:0000256" key="7">
    <source>
        <dbReference type="ARBA" id="ARBA00022801"/>
    </source>
</evidence>
<dbReference type="CDD" id="cd03145">
    <property type="entry name" value="GAT1_cyanophycinase"/>
    <property type="match status" value="1"/>
</dbReference>
<reference evidence="10" key="1">
    <citation type="submission" date="2021-12" db="EMBL/GenBank/DDBJ databases">
        <title>Description of Gramella crocea sp. nov., a new bacterium isolated from activated sludge.</title>
        <authorList>
            <person name="Zhang X."/>
        </authorList>
    </citation>
    <scope>NUCLEOTIDE SEQUENCE</scope>
    <source>
        <strain evidence="10">YB25</strain>
    </source>
</reference>
<evidence type="ECO:0000256" key="5">
    <source>
        <dbReference type="ARBA" id="ARBA00015719"/>
    </source>
</evidence>
<name>A0A9X1UXU7_9FLAO</name>
<evidence type="ECO:0000256" key="6">
    <source>
        <dbReference type="ARBA" id="ARBA00022670"/>
    </source>
</evidence>
<gene>
    <name evidence="10" type="ORF">LU635_10825</name>
</gene>
<comment type="catalytic activity">
    <reaction evidence="1">
        <text>[L-4-(L-arginin-2-N-yl)aspartate](n) + H2O = [L-4-(L-arginin-2-N-yl)aspartate](n-1) + L-4-(L-arginin-2-N-yl)aspartate</text>
        <dbReference type="Rhea" id="RHEA:12845"/>
        <dbReference type="Rhea" id="RHEA-COMP:13728"/>
        <dbReference type="Rhea" id="RHEA-COMP:13734"/>
        <dbReference type="ChEBI" id="CHEBI:15377"/>
        <dbReference type="ChEBI" id="CHEBI:137986"/>
        <dbReference type="ChEBI" id="CHEBI:137991"/>
        <dbReference type="EC" id="3.4.15.6"/>
    </reaction>
</comment>
<dbReference type="Pfam" id="PF03575">
    <property type="entry name" value="Peptidase_S51"/>
    <property type="match status" value="1"/>
</dbReference>
<evidence type="ECO:0000313" key="10">
    <source>
        <dbReference type="EMBL" id="MCG9972130.1"/>
    </source>
</evidence>
<protein>
    <recommendedName>
        <fullName evidence="5">Cyanophycinase</fullName>
        <ecNumber evidence="4">3.4.15.6</ecNumber>
    </recommendedName>
</protein>
<comment type="similarity">
    <text evidence="3">Belongs to the peptidase S51 family.</text>
</comment>
<keyword evidence="6" id="KW-0645">Protease</keyword>
<evidence type="ECO:0000256" key="1">
    <source>
        <dbReference type="ARBA" id="ARBA00001092"/>
    </source>
</evidence>
<dbReference type="RefSeq" id="WP_240099074.1">
    <property type="nucleotide sequence ID" value="NZ_JAJSON010000023.1"/>
</dbReference>
<feature type="active site" description="Charge relay system" evidence="9">
    <location>
        <position position="210"/>
    </location>
</feature>
<dbReference type="GO" id="GO:0008236">
    <property type="term" value="F:serine-type peptidase activity"/>
    <property type="evidence" value="ECO:0007669"/>
    <property type="project" value="UniProtKB-KW"/>
</dbReference>